<dbReference type="AlphaFoldDB" id="A0A926RVF1"/>
<accession>A0A926RVF1</accession>
<protein>
    <submittedName>
        <fullName evidence="1">Uncharacterized protein</fullName>
    </submittedName>
</protein>
<gene>
    <name evidence="1" type="ORF">IC620_15535</name>
</gene>
<proteinExistence type="predicted"/>
<keyword evidence="2" id="KW-1185">Reference proteome</keyword>
<name>A0A926RVF1_9BACL</name>
<comment type="caution">
    <text evidence="1">The sequence shown here is derived from an EMBL/GenBank/DDBJ whole genome shotgun (WGS) entry which is preliminary data.</text>
</comment>
<evidence type="ECO:0000313" key="2">
    <source>
        <dbReference type="Proteomes" id="UP000661691"/>
    </source>
</evidence>
<dbReference type="Proteomes" id="UP000661691">
    <property type="component" value="Unassembled WGS sequence"/>
</dbReference>
<evidence type="ECO:0000313" key="1">
    <source>
        <dbReference type="EMBL" id="MBD1373757.1"/>
    </source>
</evidence>
<organism evidence="1 2">
    <name type="scientific">Polycladospora coralii</name>
    <dbReference type="NCBI Taxonomy" id="2771432"/>
    <lineage>
        <taxon>Bacteria</taxon>
        <taxon>Bacillati</taxon>
        <taxon>Bacillota</taxon>
        <taxon>Bacilli</taxon>
        <taxon>Bacillales</taxon>
        <taxon>Thermoactinomycetaceae</taxon>
        <taxon>Polycladospora</taxon>
    </lineage>
</organism>
<dbReference type="EMBL" id="JACXAH010000037">
    <property type="protein sequence ID" value="MBD1373757.1"/>
    <property type="molecule type" value="Genomic_DNA"/>
</dbReference>
<reference evidence="1" key="1">
    <citation type="submission" date="2020-09" db="EMBL/GenBank/DDBJ databases">
        <title>A novel bacterium of genus Hazenella, isolated from South China Sea.</title>
        <authorList>
            <person name="Huang H."/>
            <person name="Mo K."/>
            <person name="Hu Y."/>
        </authorList>
    </citation>
    <scope>NUCLEOTIDE SEQUENCE</scope>
    <source>
        <strain evidence="1">IB182357</strain>
    </source>
</reference>
<dbReference type="RefSeq" id="WP_191142753.1">
    <property type="nucleotide sequence ID" value="NZ_JACXAH010000037.1"/>
</dbReference>
<sequence length="52" mass="5680">MGKERIDNPIMNQPFIGGTPIHEMGIGGLPQSDELIQSVKSLHSHLLDVVTK</sequence>